<dbReference type="NCBIfam" id="TIGR00250">
    <property type="entry name" value="RNAse_H_YqgF"/>
    <property type="match status" value="1"/>
</dbReference>
<gene>
    <name evidence="7" type="ORF">DPQ25_09565</name>
</gene>
<dbReference type="SUPFAM" id="SSF53098">
    <property type="entry name" value="Ribonuclease H-like"/>
    <property type="match status" value="1"/>
</dbReference>
<evidence type="ECO:0000256" key="2">
    <source>
        <dbReference type="ARBA" id="ARBA00022517"/>
    </source>
</evidence>
<dbReference type="InterPro" id="IPR005227">
    <property type="entry name" value="YqgF"/>
</dbReference>
<keyword evidence="3 5" id="KW-0540">Nuclease</keyword>
<keyword evidence="8" id="KW-1185">Reference proteome</keyword>
<keyword evidence="1 5" id="KW-0963">Cytoplasm</keyword>
<dbReference type="HAMAP" id="MF_00651">
    <property type="entry name" value="Nuclease_YqgF"/>
    <property type="match status" value="1"/>
</dbReference>
<proteinExistence type="inferred from homology"/>
<dbReference type="Pfam" id="PF03652">
    <property type="entry name" value="RuvX"/>
    <property type="match status" value="1"/>
</dbReference>
<accession>A0A328UAX9</accession>
<dbReference type="GO" id="GO:0005829">
    <property type="term" value="C:cytosol"/>
    <property type="evidence" value="ECO:0007669"/>
    <property type="project" value="TreeGrafter"/>
</dbReference>
<dbReference type="InterPro" id="IPR006641">
    <property type="entry name" value="YqgF/RNaseH-like_dom"/>
</dbReference>
<keyword evidence="4 5" id="KW-0378">Hydrolase</keyword>
<dbReference type="SMART" id="SM00732">
    <property type="entry name" value="YqgFc"/>
    <property type="match status" value="1"/>
</dbReference>
<dbReference type="Proteomes" id="UP000249377">
    <property type="component" value="Unassembled WGS sequence"/>
</dbReference>
<dbReference type="GO" id="GO:0004518">
    <property type="term" value="F:nuclease activity"/>
    <property type="evidence" value="ECO:0007669"/>
    <property type="project" value="UniProtKB-KW"/>
</dbReference>
<evidence type="ECO:0000313" key="7">
    <source>
        <dbReference type="EMBL" id="RAQ28245.1"/>
    </source>
</evidence>
<dbReference type="EMBL" id="QLYR01000006">
    <property type="protein sequence ID" value="RAQ28245.1"/>
    <property type="molecule type" value="Genomic_DNA"/>
</dbReference>
<comment type="subcellular location">
    <subcellularLocation>
        <location evidence="5">Cytoplasm</location>
    </subcellularLocation>
</comment>
<feature type="domain" description="YqgF/RNase H-like" evidence="6">
    <location>
        <begin position="1"/>
        <end position="101"/>
    </location>
</feature>
<comment type="similarity">
    <text evidence="5">Belongs to the YqgF HJR family.</text>
</comment>
<protein>
    <recommendedName>
        <fullName evidence="5">Putative pre-16S rRNA nuclease</fullName>
        <ecNumber evidence="5">3.1.-.-</ecNumber>
    </recommendedName>
</protein>
<dbReference type="Gene3D" id="3.30.420.140">
    <property type="entry name" value="YqgF/RNase H-like domain"/>
    <property type="match status" value="1"/>
</dbReference>
<evidence type="ECO:0000256" key="1">
    <source>
        <dbReference type="ARBA" id="ARBA00022490"/>
    </source>
</evidence>
<comment type="function">
    <text evidence="5">Could be a nuclease involved in processing of the 5'-end of pre-16S rRNA.</text>
</comment>
<evidence type="ECO:0000259" key="6">
    <source>
        <dbReference type="SMART" id="SM00732"/>
    </source>
</evidence>
<dbReference type="CDD" id="cd16964">
    <property type="entry name" value="YqgF"/>
    <property type="match status" value="1"/>
</dbReference>
<dbReference type="EC" id="3.1.-.-" evidence="5"/>
<dbReference type="GO" id="GO:0016788">
    <property type="term" value="F:hydrolase activity, acting on ester bonds"/>
    <property type="evidence" value="ECO:0007669"/>
    <property type="project" value="UniProtKB-UniRule"/>
</dbReference>
<evidence type="ECO:0000256" key="4">
    <source>
        <dbReference type="ARBA" id="ARBA00022801"/>
    </source>
</evidence>
<evidence type="ECO:0000256" key="3">
    <source>
        <dbReference type="ARBA" id="ARBA00022722"/>
    </source>
</evidence>
<evidence type="ECO:0000256" key="5">
    <source>
        <dbReference type="HAMAP-Rule" id="MF_00651"/>
    </source>
</evidence>
<dbReference type="PANTHER" id="PTHR33317:SF4">
    <property type="entry name" value="POLYNUCLEOTIDYL TRANSFERASE, RIBONUCLEASE H-LIKE SUPERFAMILY PROTEIN"/>
    <property type="match status" value="1"/>
</dbReference>
<dbReference type="AlphaFoldDB" id="A0A328UAX9"/>
<keyword evidence="2 5" id="KW-0690">Ribosome biogenesis</keyword>
<evidence type="ECO:0000313" key="8">
    <source>
        <dbReference type="Proteomes" id="UP000249377"/>
    </source>
</evidence>
<organism evidence="7 8">
    <name type="scientific">Hydrogeniiclostridium mannosilyticum</name>
    <dbReference type="NCBI Taxonomy" id="2764322"/>
    <lineage>
        <taxon>Bacteria</taxon>
        <taxon>Bacillati</taxon>
        <taxon>Bacillota</taxon>
        <taxon>Clostridia</taxon>
        <taxon>Eubacteriales</taxon>
        <taxon>Acutalibacteraceae</taxon>
        <taxon>Hydrogeniiclostridium</taxon>
    </lineage>
</organism>
<dbReference type="RefSeq" id="WP_112332957.1">
    <property type="nucleotide sequence ID" value="NZ_JADPHD010000008.1"/>
</dbReference>
<reference evidence="7 8" key="1">
    <citation type="submission" date="2018-06" db="EMBL/GenBank/DDBJ databases">
        <title>Noncontiguous genome sequence of Ruminococcaceae bacterium ASD2818.</title>
        <authorList>
            <person name="Chaplin A.V."/>
            <person name="Sokolova S.R."/>
            <person name="Kochetkova T.O."/>
            <person name="Goltsov A.Y."/>
            <person name="Trofimov D.Y."/>
            <person name="Efimov B.A."/>
        </authorList>
    </citation>
    <scope>NUCLEOTIDE SEQUENCE [LARGE SCALE GENOMIC DNA]</scope>
    <source>
        <strain evidence="7 8">ASD2818</strain>
    </source>
</reference>
<dbReference type="PANTHER" id="PTHR33317">
    <property type="entry name" value="POLYNUCLEOTIDYL TRANSFERASE, RIBONUCLEASE H-LIKE SUPERFAMILY PROTEIN"/>
    <property type="match status" value="1"/>
</dbReference>
<sequence>MIIMAVDLGKARTGLAVCDPSEFLASPVGTAPSYRQEELLEKICAEAAARGVEAFVVGLPRNMDGSEGESAAAARGFAEALSRRSGLSAALWDERLTTVSAHNALNQTDTRGKKRKAVVDTVAATMILQNYLDYRRNHPEQL</sequence>
<dbReference type="GO" id="GO:0000967">
    <property type="term" value="P:rRNA 5'-end processing"/>
    <property type="evidence" value="ECO:0007669"/>
    <property type="project" value="UniProtKB-UniRule"/>
</dbReference>
<name>A0A328UAX9_9FIRM</name>
<comment type="caution">
    <text evidence="7">The sequence shown here is derived from an EMBL/GenBank/DDBJ whole genome shotgun (WGS) entry which is preliminary data.</text>
</comment>
<dbReference type="InterPro" id="IPR012337">
    <property type="entry name" value="RNaseH-like_sf"/>
</dbReference>
<dbReference type="InterPro" id="IPR037027">
    <property type="entry name" value="YqgF/RNaseH-like_dom_sf"/>
</dbReference>